<feature type="compositionally biased region" description="Low complexity" evidence="1">
    <location>
        <begin position="168"/>
        <end position="177"/>
    </location>
</feature>
<protein>
    <submittedName>
        <fullName evidence="2">CLUMA_CG007293, isoform A</fullName>
    </submittedName>
</protein>
<feature type="compositionally biased region" description="Polar residues" evidence="1">
    <location>
        <begin position="178"/>
        <end position="187"/>
    </location>
</feature>
<organism evidence="2 3">
    <name type="scientific">Clunio marinus</name>
    <dbReference type="NCBI Taxonomy" id="568069"/>
    <lineage>
        <taxon>Eukaryota</taxon>
        <taxon>Metazoa</taxon>
        <taxon>Ecdysozoa</taxon>
        <taxon>Arthropoda</taxon>
        <taxon>Hexapoda</taxon>
        <taxon>Insecta</taxon>
        <taxon>Pterygota</taxon>
        <taxon>Neoptera</taxon>
        <taxon>Endopterygota</taxon>
        <taxon>Diptera</taxon>
        <taxon>Nematocera</taxon>
        <taxon>Chironomoidea</taxon>
        <taxon>Chironomidae</taxon>
        <taxon>Clunio</taxon>
    </lineage>
</organism>
<sequence length="1209" mass="133205">STFNIEKCNKLKITIYFNLFSSQNNFTGHKLTMKTITFVIFLFSISFAAAGRSSSRSSYGWSSRPSPSSSWSRPSPSPSSSWSRPSPSYGWASNPSPSPSWSKPSPSPSWSKPSPSPSSIGWNLSPSSISKPSPSSNIGWNFGNTGSSSISKPSPSSNTGWNFGNTGSSISKPSPSSNIGWNFGNTGSSSISKPSPSSNTGWNFGNTGSSISRPPSSGSSSFGNIRSPSPFPSAPPSYPGLSSKPASNFPPTYSPSLHYPPSYNSYPSHNPGITFHNPGTNVRFTPSYNKRPSYHRTTYSPSYRTPSIYAHNNYPNHNYYNSYPNYGSSFGSNGLPGNTYIYNNYYGSRSSGGSPFLTNALFYGAGMHHGYTWGNHNSNHRRSWYDEDDRRWRATTKAPYFENKVPGSDSILPAAAVVGAATAFGLVSLLPLNVPAEKPLLYCNTTELYQTQIKLEDVTYFCMNKTVMISCPKTLENLTIVDECIKGNMGLENSTLLNASLVQQSNENIYTTNGTLFSRYPVVCNSTTLLNGTNLNETTTILNCYEGEINAKLASFIPTTTTEAPVTTTTEKSLSIPSRIHVFFMKMIGRGDALEKITTTTLPPPTTTDDPRLALKENDTIWAPEAMTSGPITCFFSNKENDQKIVLIKEKTEINNSITEIIYVLTETTSTTSSEFLKKDMKNSLETLPNATKVGTLDEFRNRTQHNKTDELNSDVNFPLAELLTNTENIQEFSNVTRFVNETLTEINHHLRVNFECKGSRAGLLLHVGSFGRSRPSMSSGWYQSSAGYKSSASESKAGTNINGWNGGSGTVRPLPAYPGIANRVPKTVFTSPPAQPDYANKKLTNRIVRPRLNYGSTFGSNGLLRNTYIYNNYYGSRSAGGSPFLTNALFYGARMNYGSHNSNRQRTWYDEDDKKWRATTKAPYFDNKVPGSQSYLPAAAVVGAATAFGLVSLLPLNVPAFKPLMYCNTTEIVQSPIMIEDKIYSCFNKMISITNASNVEKSVVTGKGLIETALECDMEKSNEKIFCTNKTLISRSPMVCNSTKTLNITNINETMKILKCYEGEIDSMHASFIPTTAAPPSGKNKRKEFSLPEKLQILFMKLIGDENNLESESKMNSNEKMGNSWIPEALTIPPEKSTAKPTKEGEFVLMKRIRHTYTNGTRVDTLVKVDEEEEATYYEMEALYKDSNWGSWYVKVPLADITTKPSTV</sequence>
<reference evidence="2 3" key="1">
    <citation type="submission" date="2015-04" db="EMBL/GenBank/DDBJ databases">
        <authorList>
            <person name="Syromyatnikov M.Y."/>
            <person name="Popov V.N."/>
        </authorList>
    </citation>
    <scope>NUCLEOTIDE SEQUENCE [LARGE SCALE GENOMIC DNA]</scope>
</reference>
<proteinExistence type="predicted"/>
<feature type="compositionally biased region" description="Low complexity" evidence="1">
    <location>
        <begin position="188"/>
        <end position="198"/>
    </location>
</feature>
<feature type="compositionally biased region" description="Low complexity" evidence="1">
    <location>
        <begin position="209"/>
        <end position="228"/>
    </location>
</feature>
<dbReference type="EMBL" id="CVRI01000038">
    <property type="protein sequence ID" value="CRK93765.1"/>
    <property type="molecule type" value="Genomic_DNA"/>
</dbReference>
<dbReference type="Proteomes" id="UP000183832">
    <property type="component" value="Unassembled WGS sequence"/>
</dbReference>
<evidence type="ECO:0000313" key="3">
    <source>
        <dbReference type="Proteomes" id="UP000183832"/>
    </source>
</evidence>
<accession>A0A1J1I0G6</accession>
<name>A0A1J1I0G6_9DIPT</name>
<feature type="region of interest" description="Disordered" evidence="1">
    <location>
        <begin position="144"/>
        <end position="245"/>
    </location>
</feature>
<evidence type="ECO:0000256" key="1">
    <source>
        <dbReference type="SAM" id="MobiDB-lite"/>
    </source>
</evidence>
<evidence type="ECO:0000313" key="2">
    <source>
        <dbReference type="EMBL" id="CRK93765.1"/>
    </source>
</evidence>
<feature type="non-terminal residue" evidence="2">
    <location>
        <position position="1"/>
    </location>
</feature>
<feature type="compositionally biased region" description="Polar residues" evidence="1">
    <location>
        <begin position="158"/>
        <end position="167"/>
    </location>
</feature>
<keyword evidence="3" id="KW-1185">Reference proteome</keyword>
<dbReference type="AlphaFoldDB" id="A0A1J1I0G6"/>
<feature type="compositionally biased region" description="Low complexity" evidence="1">
    <location>
        <begin position="147"/>
        <end position="157"/>
    </location>
</feature>
<dbReference type="STRING" id="568069.A0A1J1I0G6"/>
<feature type="compositionally biased region" description="Polar residues" evidence="1">
    <location>
        <begin position="199"/>
        <end position="208"/>
    </location>
</feature>
<feature type="compositionally biased region" description="Pro residues" evidence="1">
    <location>
        <begin position="229"/>
        <end position="238"/>
    </location>
</feature>
<feature type="region of interest" description="Disordered" evidence="1">
    <location>
        <begin position="54"/>
        <end position="85"/>
    </location>
</feature>
<gene>
    <name evidence="2" type="ORF">CLUMA_CG007293</name>
</gene>